<accession>A0A5M8RWJ2</accession>
<proteinExistence type="predicted"/>
<name>A0A5M8RWJ2_9BACI</name>
<sequence length="91" mass="10920">MSKRKAPLLLKELFPWTKRLPQFIFPHNLLPICSLYCRGTRSYRRRGNLLDAFYGGSAEIFYEVLQAECDLSWHKTTWRRGRQVVFQQKKK</sequence>
<dbReference type="RefSeq" id="WP_148955739.1">
    <property type="nucleotide sequence ID" value="NZ_QSND01000001.1"/>
</dbReference>
<organism evidence="1 2">
    <name type="scientific">Bacillus swezeyi</name>
    <dbReference type="NCBI Taxonomy" id="1925020"/>
    <lineage>
        <taxon>Bacteria</taxon>
        <taxon>Bacillati</taxon>
        <taxon>Bacillota</taxon>
        <taxon>Bacilli</taxon>
        <taxon>Bacillales</taxon>
        <taxon>Bacillaceae</taxon>
        <taxon>Bacillus</taxon>
    </lineage>
</organism>
<dbReference type="EMBL" id="QSND01000001">
    <property type="protein sequence ID" value="KAA6453007.1"/>
    <property type="molecule type" value="Genomic_DNA"/>
</dbReference>
<comment type="caution">
    <text evidence="1">The sequence shown here is derived from an EMBL/GenBank/DDBJ whole genome shotgun (WGS) entry which is preliminary data.</text>
</comment>
<reference evidence="1 2" key="1">
    <citation type="submission" date="2018-08" db="EMBL/GenBank/DDBJ databases">
        <title>Bacillus phenotypic plasticity.</title>
        <authorList>
            <person name="Hurtado E."/>
        </authorList>
    </citation>
    <scope>NUCLEOTIDE SEQUENCE [LARGE SCALE GENOMIC DNA]</scope>
    <source>
        <strain evidence="1 2">427</strain>
    </source>
</reference>
<dbReference type="Proteomes" id="UP000324326">
    <property type="component" value="Unassembled WGS sequence"/>
</dbReference>
<evidence type="ECO:0000313" key="2">
    <source>
        <dbReference type="Proteomes" id="UP000324326"/>
    </source>
</evidence>
<protein>
    <submittedName>
        <fullName evidence="1">Uncharacterized protein</fullName>
    </submittedName>
</protein>
<evidence type="ECO:0000313" key="1">
    <source>
        <dbReference type="EMBL" id="KAA6453007.1"/>
    </source>
</evidence>
<gene>
    <name evidence="1" type="ORF">DX927_01975</name>
</gene>
<dbReference type="AlphaFoldDB" id="A0A5M8RWJ2"/>